<dbReference type="EMBL" id="AP019774">
    <property type="protein sequence ID" value="BCD70173.1"/>
    <property type="molecule type" value="Genomic_DNA"/>
</dbReference>
<gene>
    <name evidence="1" type="ORF">NHP190020_04590</name>
    <name evidence="2" type="ORF">SNTW_08180</name>
</gene>
<accession>A0A6J4CZM9</accession>
<organism evidence="2 3">
    <name type="scientific">Helicobacter suis</name>
    <dbReference type="NCBI Taxonomy" id="104628"/>
    <lineage>
        <taxon>Bacteria</taxon>
        <taxon>Pseudomonadati</taxon>
        <taxon>Campylobacterota</taxon>
        <taxon>Epsilonproteobacteria</taxon>
        <taxon>Campylobacterales</taxon>
        <taxon>Helicobacteraceae</taxon>
        <taxon>Helicobacter</taxon>
    </lineage>
</organism>
<protein>
    <submittedName>
        <fullName evidence="2">Uncharacterized protein</fullName>
    </submittedName>
</protein>
<evidence type="ECO:0000313" key="3">
    <source>
        <dbReference type="Proteomes" id="UP000317935"/>
    </source>
</evidence>
<name>A0A6J4CZM9_9HELI</name>
<sequence length="44" mass="5094">MKEGVIATYEQMQNLGSDCVVVEKMQEKVYPTSIRLGNLKDFYH</sequence>
<keyword evidence="4" id="KW-1185">Reference proteome</keyword>
<dbReference type="GeneID" id="77100580"/>
<dbReference type="Proteomes" id="UP000317935">
    <property type="component" value="Chromosome"/>
</dbReference>
<reference evidence="1 4" key="2">
    <citation type="submission" date="2020-04" db="EMBL/GenBank/DDBJ databases">
        <title>Genomic analysis of gastric non-Helicobacter pylori Helicobacters isolated in Japan.</title>
        <authorList>
            <person name="Suzuki M."/>
            <person name="Rimbara E."/>
        </authorList>
    </citation>
    <scope>NUCLEOTIDE SEQUENCE [LARGE SCALE GENOMIC DNA]</scope>
    <source>
        <strain evidence="1 4">NHP19-0020</strain>
    </source>
</reference>
<evidence type="ECO:0000313" key="4">
    <source>
        <dbReference type="Proteomes" id="UP000509742"/>
    </source>
</evidence>
<evidence type="ECO:0000313" key="1">
    <source>
        <dbReference type="EMBL" id="BCD45420.1"/>
    </source>
</evidence>
<proteinExistence type="predicted"/>
<dbReference type="RefSeq" id="WP_255298823.1">
    <property type="nucleotide sequence ID" value="NZ_AP019774.1"/>
</dbReference>
<reference evidence="2 3" key="1">
    <citation type="submission" date="2019-06" db="EMBL/GenBank/DDBJ databases">
        <title>Complete genome sequence of Helicobacter suis SNTW101c.</title>
        <authorList>
            <person name="Rimbara E."/>
            <person name="Suzuki M."/>
            <person name="Matsui H."/>
            <person name="Nakamura M."/>
            <person name="Mori S."/>
            <person name="Shibayama K."/>
        </authorList>
    </citation>
    <scope>NUCLEOTIDE SEQUENCE [LARGE SCALE GENOMIC DNA]</scope>
    <source>
        <strain evidence="2 3">SNTW101c</strain>
    </source>
</reference>
<dbReference type="EMBL" id="AP023036">
    <property type="protein sequence ID" value="BCD45420.1"/>
    <property type="molecule type" value="Genomic_DNA"/>
</dbReference>
<dbReference type="AlphaFoldDB" id="A0A6J4CZM9"/>
<dbReference type="Proteomes" id="UP000509742">
    <property type="component" value="Chromosome"/>
</dbReference>
<evidence type="ECO:0000313" key="2">
    <source>
        <dbReference type="EMBL" id="BCD70173.1"/>
    </source>
</evidence>